<name>A0A0B7KIE9_BIOOC</name>
<proteinExistence type="predicted"/>
<reference evidence="1" key="1">
    <citation type="submission" date="2015-01" db="EMBL/GenBank/DDBJ databases">
        <authorList>
            <person name="Durling Mikael"/>
        </authorList>
    </citation>
    <scope>NUCLEOTIDE SEQUENCE</scope>
</reference>
<dbReference type="EMBL" id="CDPU01000078">
    <property type="protein sequence ID" value="CEO56924.1"/>
    <property type="molecule type" value="Genomic_DNA"/>
</dbReference>
<gene>
    <name evidence="1" type="ORF">BN869_000012982_1</name>
</gene>
<accession>A0A0B7KIE9</accession>
<dbReference type="AlphaFoldDB" id="A0A0B7KIE9"/>
<sequence length="83" mass="8987">MTIFKILSIYCSKDFPAAADGMVEAVHLPIEGILRVIVFDAIRTEDGMSKNSSSVHGGVRYTRKISGSILYLDPIVLTQSADG</sequence>
<organism evidence="1">
    <name type="scientific">Bionectria ochroleuca</name>
    <name type="common">Gliocladium roseum</name>
    <dbReference type="NCBI Taxonomy" id="29856"/>
    <lineage>
        <taxon>Eukaryota</taxon>
        <taxon>Fungi</taxon>
        <taxon>Dikarya</taxon>
        <taxon>Ascomycota</taxon>
        <taxon>Pezizomycotina</taxon>
        <taxon>Sordariomycetes</taxon>
        <taxon>Hypocreomycetidae</taxon>
        <taxon>Hypocreales</taxon>
        <taxon>Bionectriaceae</taxon>
        <taxon>Clonostachys</taxon>
    </lineage>
</organism>
<protein>
    <submittedName>
        <fullName evidence="1">Uncharacterized protein</fullName>
    </submittedName>
</protein>
<evidence type="ECO:0000313" key="1">
    <source>
        <dbReference type="EMBL" id="CEO56924.1"/>
    </source>
</evidence>